<evidence type="ECO:0000313" key="9">
    <source>
        <dbReference type="Proteomes" id="UP000249522"/>
    </source>
</evidence>
<evidence type="ECO:0000256" key="5">
    <source>
        <dbReference type="ARBA" id="ARBA00023136"/>
    </source>
</evidence>
<name>A0A2W1L5L1_9BACL</name>
<feature type="transmembrane region" description="Helical" evidence="6">
    <location>
        <begin position="35"/>
        <end position="57"/>
    </location>
</feature>
<keyword evidence="3 6" id="KW-0812">Transmembrane</keyword>
<protein>
    <recommendedName>
        <fullName evidence="7">Major facilitator superfamily (MFS) profile domain-containing protein</fullName>
    </recommendedName>
</protein>
<dbReference type="GO" id="GO:0005886">
    <property type="term" value="C:plasma membrane"/>
    <property type="evidence" value="ECO:0007669"/>
    <property type="project" value="UniProtKB-SubCell"/>
</dbReference>
<evidence type="ECO:0000256" key="3">
    <source>
        <dbReference type="ARBA" id="ARBA00022692"/>
    </source>
</evidence>
<proteinExistence type="predicted"/>
<dbReference type="Proteomes" id="UP000249522">
    <property type="component" value="Unassembled WGS sequence"/>
</dbReference>
<accession>A0A2W1L5L1</accession>
<keyword evidence="2" id="KW-0813">Transport</keyword>
<reference evidence="8 9" key="1">
    <citation type="submission" date="2018-06" db="EMBL/GenBank/DDBJ databases">
        <title>Paenibacillus imtechensis sp. nov.</title>
        <authorList>
            <person name="Pinnaka A.K."/>
            <person name="Singh H."/>
            <person name="Kaur M."/>
        </authorList>
    </citation>
    <scope>NUCLEOTIDE SEQUENCE [LARGE SCALE GENOMIC DNA]</scope>
    <source>
        <strain evidence="8 9">SMB1</strain>
    </source>
</reference>
<evidence type="ECO:0000259" key="7">
    <source>
        <dbReference type="PROSITE" id="PS50850"/>
    </source>
</evidence>
<keyword evidence="4 6" id="KW-1133">Transmembrane helix</keyword>
<dbReference type="EMBL" id="QKRB01000044">
    <property type="protein sequence ID" value="PZD95408.1"/>
    <property type="molecule type" value="Genomic_DNA"/>
</dbReference>
<gene>
    <name evidence="8" type="ORF">DNH61_12795</name>
</gene>
<dbReference type="SUPFAM" id="SSF103473">
    <property type="entry name" value="MFS general substrate transporter"/>
    <property type="match status" value="1"/>
</dbReference>
<keyword evidence="5 6" id="KW-0472">Membrane</keyword>
<evidence type="ECO:0000313" key="8">
    <source>
        <dbReference type="EMBL" id="PZD95408.1"/>
    </source>
</evidence>
<comment type="subcellular location">
    <subcellularLocation>
        <location evidence="1">Cell membrane</location>
        <topology evidence="1">Multi-pass membrane protein</topology>
    </subcellularLocation>
</comment>
<feature type="domain" description="Major facilitator superfamily (MFS) profile" evidence="7">
    <location>
        <begin position="1"/>
        <end position="68"/>
    </location>
</feature>
<evidence type="ECO:0000256" key="1">
    <source>
        <dbReference type="ARBA" id="ARBA00004651"/>
    </source>
</evidence>
<dbReference type="InterPro" id="IPR036259">
    <property type="entry name" value="MFS_trans_sf"/>
</dbReference>
<dbReference type="GO" id="GO:0022857">
    <property type="term" value="F:transmembrane transporter activity"/>
    <property type="evidence" value="ECO:0007669"/>
    <property type="project" value="InterPro"/>
</dbReference>
<dbReference type="AlphaFoldDB" id="A0A2W1L5L1"/>
<evidence type="ECO:0000256" key="2">
    <source>
        <dbReference type="ARBA" id="ARBA00022448"/>
    </source>
</evidence>
<comment type="caution">
    <text evidence="8">The sequence shown here is derived from an EMBL/GenBank/DDBJ whole genome shotgun (WGS) entry which is preliminary data.</text>
</comment>
<sequence>MVVITALFTCGFSMGTVEMHLMAIQQTMHAAHTMLIASISILGLLKLVGGFVFSALLDRFPRRNIARR</sequence>
<organism evidence="8 9">
    <name type="scientific">Paenibacillus sambharensis</name>
    <dbReference type="NCBI Taxonomy" id="1803190"/>
    <lineage>
        <taxon>Bacteria</taxon>
        <taxon>Bacillati</taxon>
        <taxon>Bacillota</taxon>
        <taxon>Bacilli</taxon>
        <taxon>Bacillales</taxon>
        <taxon>Paenibacillaceae</taxon>
        <taxon>Paenibacillus</taxon>
    </lineage>
</organism>
<dbReference type="InterPro" id="IPR020846">
    <property type="entry name" value="MFS_dom"/>
</dbReference>
<dbReference type="PROSITE" id="PS50850">
    <property type="entry name" value="MFS"/>
    <property type="match status" value="1"/>
</dbReference>
<evidence type="ECO:0000256" key="6">
    <source>
        <dbReference type="SAM" id="Phobius"/>
    </source>
</evidence>
<evidence type="ECO:0000256" key="4">
    <source>
        <dbReference type="ARBA" id="ARBA00022989"/>
    </source>
</evidence>
<keyword evidence="9" id="KW-1185">Reference proteome</keyword>